<keyword evidence="9" id="KW-0963">Cytoplasm</keyword>
<keyword evidence="4 9" id="KW-0540">Nuclease</keyword>
<evidence type="ECO:0000256" key="2">
    <source>
        <dbReference type="ARBA" id="ARBA00022517"/>
    </source>
</evidence>
<dbReference type="HAMAP" id="MF_00009">
    <property type="entry name" value="Endoribonucl_YbeY"/>
    <property type="match status" value="1"/>
</dbReference>
<dbReference type="SUPFAM" id="SSF55486">
    <property type="entry name" value="Metalloproteases ('zincins'), catalytic domain"/>
    <property type="match status" value="1"/>
</dbReference>
<comment type="cofactor">
    <cofactor evidence="9">
        <name>Zn(2+)</name>
        <dbReference type="ChEBI" id="CHEBI:29105"/>
    </cofactor>
    <text evidence="9">Binds 1 zinc ion.</text>
</comment>
<proteinExistence type="inferred from homology"/>
<keyword evidence="2 9" id="KW-0690">Ribosome biogenesis</keyword>
<keyword evidence="6 9" id="KW-0255">Endonuclease</keyword>
<evidence type="ECO:0000256" key="8">
    <source>
        <dbReference type="ARBA" id="ARBA00022833"/>
    </source>
</evidence>
<reference evidence="10 11" key="1">
    <citation type="submission" date="2023-07" db="EMBL/GenBank/DDBJ databases">
        <title>Sequencing the genomes of 1000 actinobacteria strains.</title>
        <authorList>
            <person name="Klenk H.-P."/>
        </authorList>
    </citation>
    <scope>NUCLEOTIDE SEQUENCE [LARGE SCALE GENOMIC DNA]</scope>
    <source>
        <strain evidence="10 11">DSM 22966</strain>
    </source>
</reference>
<comment type="function">
    <text evidence="9">Single strand-specific metallo-endoribonuclease involved in late-stage 70S ribosome quality control and in maturation of the 3' terminus of the 16S rRNA.</text>
</comment>
<gene>
    <name evidence="9" type="primary">ybeY</name>
    <name evidence="10" type="ORF">J2S62_001456</name>
</gene>
<evidence type="ECO:0000256" key="7">
    <source>
        <dbReference type="ARBA" id="ARBA00022801"/>
    </source>
</evidence>
<dbReference type="Gene3D" id="3.40.390.30">
    <property type="entry name" value="Metalloproteases ('zincins'), catalytic domain"/>
    <property type="match status" value="1"/>
</dbReference>
<keyword evidence="7 9" id="KW-0378">Hydrolase</keyword>
<dbReference type="EMBL" id="JAVDYJ010000001">
    <property type="protein sequence ID" value="MDR7347199.1"/>
    <property type="molecule type" value="Genomic_DNA"/>
</dbReference>
<evidence type="ECO:0000256" key="3">
    <source>
        <dbReference type="ARBA" id="ARBA00022552"/>
    </source>
</evidence>
<dbReference type="InterPro" id="IPR020549">
    <property type="entry name" value="YbeY_CS"/>
</dbReference>
<dbReference type="NCBIfam" id="TIGR00043">
    <property type="entry name" value="rRNA maturation RNase YbeY"/>
    <property type="match status" value="1"/>
</dbReference>
<comment type="similarity">
    <text evidence="1 9">Belongs to the endoribonuclease YbeY family.</text>
</comment>
<dbReference type="EC" id="3.1.-.-" evidence="9"/>
<evidence type="ECO:0000256" key="4">
    <source>
        <dbReference type="ARBA" id="ARBA00022722"/>
    </source>
</evidence>
<comment type="caution">
    <text evidence="10">The sequence shown here is derived from an EMBL/GenBank/DDBJ whole genome shotgun (WGS) entry which is preliminary data.</text>
</comment>
<dbReference type="InterPro" id="IPR002036">
    <property type="entry name" value="YbeY"/>
</dbReference>
<dbReference type="PANTHER" id="PTHR46986">
    <property type="entry name" value="ENDORIBONUCLEASE YBEY, CHLOROPLASTIC"/>
    <property type="match status" value="1"/>
</dbReference>
<evidence type="ECO:0000256" key="1">
    <source>
        <dbReference type="ARBA" id="ARBA00010875"/>
    </source>
</evidence>
<dbReference type="PROSITE" id="PS01306">
    <property type="entry name" value="UPF0054"/>
    <property type="match status" value="1"/>
</dbReference>
<dbReference type="InterPro" id="IPR023091">
    <property type="entry name" value="MetalPrtase_cat_dom_sf_prd"/>
</dbReference>
<feature type="binding site" evidence="9">
    <location>
        <position position="125"/>
    </location>
    <ligand>
        <name>Zn(2+)</name>
        <dbReference type="ChEBI" id="CHEBI:29105"/>
        <note>catalytic</note>
    </ligand>
</feature>
<feature type="binding site" evidence="9">
    <location>
        <position position="115"/>
    </location>
    <ligand>
        <name>Zn(2+)</name>
        <dbReference type="ChEBI" id="CHEBI:29105"/>
        <note>catalytic</note>
    </ligand>
</feature>
<evidence type="ECO:0000256" key="5">
    <source>
        <dbReference type="ARBA" id="ARBA00022723"/>
    </source>
</evidence>
<dbReference type="Pfam" id="PF02130">
    <property type="entry name" value="YbeY"/>
    <property type="match status" value="1"/>
</dbReference>
<comment type="subcellular location">
    <subcellularLocation>
        <location evidence="9">Cytoplasm</location>
    </subcellularLocation>
</comment>
<keyword evidence="5 9" id="KW-0479">Metal-binding</keyword>
<keyword evidence="11" id="KW-1185">Reference proteome</keyword>
<name>A0ABU2B471_9MICC</name>
<protein>
    <recommendedName>
        <fullName evidence="9">Endoribonuclease YbeY</fullName>
        <ecNumber evidence="9">3.1.-.-</ecNumber>
    </recommendedName>
</protein>
<feature type="binding site" evidence="9">
    <location>
        <position position="119"/>
    </location>
    <ligand>
        <name>Zn(2+)</name>
        <dbReference type="ChEBI" id="CHEBI:29105"/>
        <note>catalytic</note>
    </ligand>
</feature>
<keyword evidence="3 9" id="KW-0698">rRNA processing</keyword>
<sequence>MAIEVLNETSYDFDIQRLISLGKHLYSELNIAPDAELAIVFVDNEAMSQLHQEWMGLEGPTDVMSFPMDELRPGTEEEPAQGLLGDIVISPEVATDHAQRGGHSVADEIALLVTHGLLHLLGYDHHDDDEKHQMFTTQNQLLEQFLGYTPPQLHNDGA</sequence>
<dbReference type="Proteomes" id="UP001183794">
    <property type="component" value="Unassembled WGS sequence"/>
</dbReference>
<accession>A0ABU2B471</accession>
<evidence type="ECO:0000256" key="6">
    <source>
        <dbReference type="ARBA" id="ARBA00022759"/>
    </source>
</evidence>
<keyword evidence="8 9" id="KW-0862">Zinc</keyword>
<evidence type="ECO:0000256" key="9">
    <source>
        <dbReference type="HAMAP-Rule" id="MF_00009"/>
    </source>
</evidence>
<dbReference type="RefSeq" id="WP_310173098.1">
    <property type="nucleotide sequence ID" value="NZ_BAABHE010000002.1"/>
</dbReference>
<organism evidence="10 11">
    <name type="scientific">Enteractinococcus fodinae</name>
    <dbReference type="NCBI Taxonomy" id="684663"/>
    <lineage>
        <taxon>Bacteria</taxon>
        <taxon>Bacillati</taxon>
        <taxon>Actinomycetota</taxon>
        <taxon>Actinomycetes</taxon>
        <taxon>Micrococcales</taxon>
        <taxon>Micrococcaceae</taxon>
    </lineage>
</organism>
<evidence type="ECO:0000313" key="10">
    <source>
        <dbReference type="EMBL" id="MDR7347199.1"/>
    </source>
</evidence>
<evidence type="ECO:0000313" key="11">
    <source>
        <dbReference type="Proteomes" id="UP001183794"/>
    </source>
</evidence>
<dbReference type="PANTHER" id="PTHR46986:SF1">
    <property type="entry name" value="ENDORIBONUCLEASE YBEY, CHLOROPLASTIC"/>
    <property type="match status" value="1"/>
</dbReference>